<proteinExistence type="predicted"/>
<dbReference type="Gramene" id="mRNA:HanXRQr2_Chr13g0574611">
    <property type="protein sequence ID" value="mRNA:HanXRQr2_Chr13g0574611"/>
    <property type="gene ID" value="HanXRQr2_Chr13g0574611"/>
</dbReference>
<dbReference type="EMBL" id="CM007902">
    <property type="protein sequence ID" value="OTG00578.1"/>
    <property type="molecule type" value="Genomic_DNA"/>
</dbReference>
<accession>A0A251SP15</accession>
<sequence>MSILKIEHESLDQKVMKKMVNLMKVDLIEHGHNERRHQSLEHRETQAYDENKWNGNYV</sequence>
<organism evidence="3 4">
    <name type="scientific">Helianthus annuus</name>
    <name type="common">Common sunflower</name>
    <dbReference type="NCBI Taxonomy" id="4232"/>
    <lineage>
        <taxon>Eukaryota</taxon>
        <taxon>Viridiplantae</taxon>
        <taxon>Streptophyta</taxon>
        <taxon>Embryophyta</taxon>
        <taxon>Tracheophyta</taxon>
        <taxon>Spermatophyta</taxon>
        <taxon>Magnoliopsida</taxon>
        <taxon>eudicotyledons</taxon>
        <taxon>Gunneridae</taxon>
        <taxon>Pentapetalae</taxon>
        <taxon>asterids</taxon>
        <taxon>campanulids</taxon>
        <taxon>Asterales</taxon>
        <taxon>Asteraceae</taxon>
        <taxon>Asteroideae</taxon>
        <taxon>Heliantheae alliance</taxon>
        <taxon>Heliantheae</taxon>
        <taxon>Helianthus</taxon>
    </lineage>
</organism>
<evidence type="ECO:0000256" key="1">
    <source>
        <dbReference type="SAM" id="MobiDB-lite"/>
    </source>
</evidence>
<dbReference type="InParanoid" id="A0A251SP15"/>
<gene>
    <name evidence="3" type="ORF">HannXRQ_Chr13g0392601</name>
    <name evidence="2" type="ORF">HanXRQr2_Chr13g0574611</name>
</gene>
<feature type="region of interest" description="Disordered" evidence="1">
    <location>
        <begin position="33"/>
        <end position="58"/>
    </location>
</feature>
<evidence type="ECO:0000313" key="2">
    <source>
        <dbReference type="EMBL" id="KAF5772251.1"/>
    </source>
</evidence>
<keyword evidence="4" id="KW-1185">Reference proteome</keyword>
<protein>
    <submittedName>
        <fullName evidence="3">Uncharacterized protein</fullName>
    </submittedName>
</protein>
<name>A0A251SP15_HELAN</name>
<dbReference type="AlphaFoldDB" id="A0A251SP15"/>
<dbReference type="Proteomes" id="UP000215914">
    <property type="component" value="Chromosome 13"/>
</dbReference>
<reference evidence="2 4" key="1">
    <citation type="journal article" date="2017" name="Nature">
        <title>The sunflower genome provides insights into oil metabolism, flowering and Asterid evolution.</title>
        <authorList>
            <person name="Badouin H."/>
            <person name="Gouzy J."/>
            <person name="Grassa C.J."/>
            <person name="Murat F."/>
            <person name="Staton S.E."/>
            <person name="Cottret L."/>
            <person name="Lelandais-Briere C."/>
            <person name="Owens G.L."/>
            <person name="Carrere S."/>
            <person name="Mayjonade B."/>
            <person name="Legrand L."/>
            <person name="Gill N."/>
            <person name="Kane N.C."/>
            <person name="Bowers J.E."/>
            <person name="Hubner S."/>
            <person name="Bellec A."/>
            <person name="Berard A."/>
            <person name="Berges H."/>
            <person name="Blanchet N."/>
            <person name="Boniface M.C."/>
            <person name="Brunel D."/>
            <person name="Catrice O."/>
            <person name="Chaidir N."/>
            <person name="Claudel C."/>
            <person name="Donnadieu C."/>
            <person name="Faraut T."/>
            <person name="Fievet G."/>
            <person name="Helmstetter N."/>
            <person name="King M."/>
            <person name="Knapp S.J."/>
            <person name="Lai Z."/>
            <person name="Le Paslier M.C."/>
            <person name="Lippi Y."/>
            <person name="Lorenzon L."/>
            <person name="Mandel J.R."/>
            <person name="Marage G."/>
            <person name="Marchand G."/>
            <person name="Marquand E."/>
            <person name="Bret-Mestries E."/>
            <person name="Morien E."/>
            <person name="Nambeesan S."/>
            <person name="Nguyen T."/>
            <person name="Pegot-Espagnet P."/>
            <person name="Pouilly N."/>
            <person name="Raftis F."/>
            <person name="Sallet E."/>
            <person name="Schiex T."/>
            <person name="Thomas J."/>
            <person name="Vandecasteele C."/>
            <person name="Vares D."/>
            <person name="Vear F."/>
            <person name="Vautrin S."/>
            <person name="Crespi M."/>
            <person name="Mangin B."/>
            <person name="Burke J.M."/>
            <person name="Salse J."/>
            <person name="Munos S."/>
            <person name="Vincourt P."/>
            <person name="Rieseberg L.H."/>
            <person name="Langlade N.B."/>
        </authorList>
    </citation>
    <scope>NUCLEOTIDE SEQUENCE [LARGE SCALE GENOMIC DNA]</scope>
    <source>
        <strain evidence="4">cv. SF193</strain>
        <tissue evidence="2">Leaves</tissue>
    </source>
</reference>
<reference evidence="3" key="2">
    <citation type="submission" date="2017-02" db="EMBL/GenBank/DDBJ databases">
        <title>Sunflower complete genome.</title>
        <authorList>
            <person name="Langlade N."/>
            <person name="Munos S."/>
        </authorList>
    </citation>
    <scope>NUCLEOTIDE SEQUENCE [LARGE SCALE GENOMIC DNA]</scope>
    <source>
        <tissue evidence="3">Leaves</tissue>
    </source>
</reference>
<evidence type="ECO:0000313" key="3">
    <source>
        <dbReference type="EMBL" id="OTG00578.1"/>
    </source>
</evidence>
<reference evidence="2" key="3">
    <citation type="submission" date="2020-06" db="EMBL/GenBank/DDBJ databases">
        <title>Helianthus annuus Genome sequencing and assembly Release 2.</title>
        <authorList>
            <person name="Gouzy J."/>
            <person name="Langlade N."/>
            <person name="Munos S."/>
        </authorList>
    </citation>
    <scope>NUCLEOTIDE SEQUENCE</scope>
    <source>
        <tissue evidence="2">Leaves</tissue>
    </source>
</reference>
<dbReference type="EMBL" id="MNCJ02000328">
    <property type="protein sequence ID" value="KAF5772251.1"/>
    <property type="molecule type" value="Genomic_DNA"/>
</dbReference>
<evidence type="ECO:0000313" key="4">
    <source>
        <dbReference type="Proteomes" id="UP000215914"/>
    </source>
</evidence>
<feature type="compositionally biased region" description="Basic and acidic residues" evidence="1">
    <location>
        <begin position="33"/>
        <end position="52"/>
    </location>
</feature>